<gene>
    <name evidence="3" type="ORF">RhiXN_03469</name>
</gene>
<protein>
    <submittedName>
        <fullName evidence="3">SWI/SNF complex protein</fullName>
    </submittedName>
</protein>
<dbReference type="Gene3D" id="1.10.245.10">
    <property type="entry name" value="SWIB/MDM2 domain"/>
    <property type="match status" value="1"/>
</dbReference>
<feature type="compositionally biased region" description="Polar residues" evidence="1">
    <location>
        <begin position="530"/>
        <end position="539"/>
    </location>
</feature>
<organism evidence="3 4">
    <name type="scientific">Rhizoctonia solani</name>
    <dbReference type="NCBI Taxonomy" id="456999"/>
    <lineage>
        <taxon>Eukaryota</taxon>
        <taxon>Fungi</taxon>
        <taxon>Dikarya</taxon>
        <taxon>Basidiomycota</taxon>
        <taxon>Agaricomycotina</taxon>
        <taxon>Agaricomycetes</taxon>
        <taxon>Cantharellales</taxon>
        <taxon>Ceratobasidiaceae</taxon>
        <taxon>Rhizoctonia</taxon>
    </lineage>
</organism>
<dbReference type="GeneID" id="67025749"/>
<evidence type="ECO:0000313" key="3">
    <source>
        <dbReference type="EMBL" id="QRW18545.1"/>
    </source>
</evidence>
<feature type="region of interest" description="Disordered" evidence="1">
    <location>
        <begin position="964"/>
        <end position="985"/>
    </location>
</feature>
<dbReference type="RefSeq" id="XP_043178782.1">
    <property type="nucleotide sequence ID" value="XM_043323286.1"/>
</dbReference>
<feature type="region of interest" description="Disordered" evidence="1">
    <location>
        <begin position="997"/>
        <end position="1019"/>
    </location>
</feature>
<feature type="compositionally biased region" description="Low complexity" evidence="1">
    <location>
        <begin position="997"/>
        <end position="1006"/>
    </location>
</feature>
<reference evidence="3" key="1">
    <citation type="submission" date="2020-05" db="EMBL/GenBank/DDBJ databases">
        <title>Evolutionary and genomic comparisons of hybrid uninucleate and nonhybrid Rhizoctonia fungi.</title>
        <authorList>
            <person name="Li C."/>
            <person name="Chen X."/>
        </authorList>
    </citation>
    <scope>NUCLEOTIDE SEQUENCE</scope>
    <source>
        <strain evidence="3">AG-1 IA</strain>
    </source>
</reference>
<dbReference type="InterPro" id="IPR003121">
    <property type="entry name" value="SWIB_MDM2_domain"/>
</dbReference>
<feature type="domain" description="DM2" evidence="2">
    <location>
        <begin position="194"/>
        <end position="271"/>
    </location>
</feature>
<feature type="region of interest" description="Disordered" evidence="1">
    <location>
        <begin position="697"/>
        <end position="716"/>
    </location>
</feature>
<dbReference type="SMART" id="SM00151">
    <property type="entry name" value="SWIB"/>
    <property type="match status" value="1"/>
</dbReference>
<dbReference type="InterPro" id="IPR019835">
    <property type="entry name" value="SWIB_domain"/>
</dbReference>
<evidence type="ECO:0000256" key="1">
    <source>
        <dbReference type="SAM" id="MobiDB-lite"/>
    </source>
</evidence>
<feature type="compositionally biased region" description="Low complexity" evidence="1">
    <location>
        <begin position="516"/>
        <end position="529"/>
    </location>
</feature>
<dbReference type="PROSITE" id="PS51925">
    <property type="entry name" value="SWIB_MDM2"/>
    <property type="match status" value="1"/>
</dbReference>
<evidence type="ECO:0000259" key="2">
    <source>
        <dbReference type="PROSITE" id="PS51925"/>
    </source>
</evidence>
<dbReference type="PANTHER" id="PTHR13844">
    <property type="entry name" value="SWI/SNF-RELATED MATRIX-ASSOCIATED ACTIN-DEPENDENT REGULATOR OF CHROMATIN SUBFAMILY D"/>
    <property type="match status" value="1"/>
</dbReference>
<dbReference type="Pfam" id="PF02201">
    <property type="entry name" value="SWIB"/>
    <property type="match status" value="1"/>
</dbReference>
<sequence length="1362" mass="150508">MSTTYAVAQPQAPNLLQPPQELIRKRRKLASRALPDAVVRESEKVDHGRGLRKRIELQDGLQKMIKTRKTLRVFISHTCANQAWQASENTAPPNFETGEGVPSWTLRIQGRLLEPEGANSEGAGASTSAPKFSTFLKAMRVEIERDQSLYSEPNHTEWHNAPQEQPVNGFNITRRGDQPLTRIRIMLHLAPSDPSLVRFKLSPQLAHLLDMTSATRPDAISAMWNYVRSRGLFDKVDRRKVRSDEGLRTIANADMFDFHHIPDIVTRHLVQQEPIILNYELKLEANNPKPSPKAYDIVIDVDDVVLKTKLQEAYTAIAQGDQPEIQNLEEKTNQIISQINALSLKREFCKSYAANPQQFIHRWIASQSRDLDVILGQGGMAGTGNAKPGINLEMRIYGGASSSDFHGCARRLGFMKAVGVYEFRMVPLDRRTQCERRIHVSLDLGNLAATIALASEALAAAAEALAEAARAISTVGDTFKNDEDANSTSNVTLPINIPDKPGNSSLERDQAIITESNHSQSDHNNQSNSLASRTTNPSHLSMGVPTYHSNTQQPEKAAGPSRLTPAPERELNNKSITLPPSPLHQPEVVILPNTTLTRAAEKSWASDRNRQVDFSGYFIDPIQQLLVELGVDARVAARLYFALDSARSVYFFTTRNVVNSLPRTILACVLVVGENSFDANAHGVVPYPKATNRIAIASSGSSSPSDPSGTPSSTTALTRTQIECTDPQLSNTPIHFNNPRTNPVTLPAGNYYIVLEEATHLNVIPLIACIASNTKKVICHIPEGEDVNRYHTLLKYIANLNVIVGKGKKTKGPTQELKSKTNGILIKNIVPEWNSFWSKSLVDAIIYFGVPLDLTYYLNECNLKVDYSYLILTRTQYYSIQSKLSSHRRLQQHPLIRGSESFKPGDDLAATIALASDALAAAAEALAEASRAMSDVSSKFNRREMPESSSTIPQLVEIGEQSGLVDNSTNNKNQHAEPELHADSQIGLGTLETTSRPSSVLSISSESDSEVEVTSDSFLSHGQVSGPSCFQAETTNNLHGSCTETGSQLYDQLPSPAPPNPNSRILPTRYSSDKRDQGLPLYFSRLLEVMGSYPKIPPGRNYIYFDQDSEGLAFVAYMALHANRMICIIPDDMVDGFSRLLESLTHANVHRADTPDQFTRISTEIGPFDMSYCDIFCTSSSKFILNAASCLLLSPDCTIHWGLPSSSYYYIALATLPPTARNCVMEIGEYHFDESTHMIQPYPQAVIDTCFQPNSPFEALLRVSSRLVSGFGPPNYMETDPFPAGTYLYPGPLGLNDTSTLVPLQSHWDVSESFPPGHFYIVLDNWDDIEIIPIIGYISSMVNKVICCIPSRQNVENYSRLV</sequence>
<accession>A0A8H8NSK9</accession>
<dbReference type="KEGG" id="rsx:RhiXN_03469"/>
<dbReference type="InterPro" id="IPR036885">
    <property type="entry name" value="SWIB_MDM2_dom_sf"/>
</dbReference>
<feature type="compositionally biased region" description="Low complexity" evidence="1">
    <location>
        <begin position="698"/>
        <end position="715"/>
    </location>
</feature>
<dbReference type="SUPFAM" id="SSF47592">
    <property type="entry name" value="SWIB/MDM2 domain"/>
    <property type="match status" value="1"/>
</dbReference>
<dbReference type="Proteomes" id="UP000650533">
    <property type="component" value="Chromosome 3"/>
</dbReference>
<dbReference type="EMBL" id="CP059660">
    <property type="protein sequence ID" value="QRW18545.1"/>
    <property type="molecule type" value="Genomic_DNA"/>
</dbReference>
<feature type="compositionally biased region" description="Polar residues" evidence="1">
    <location>
        <begin position="964"/>
        <end position="973"/>
    </location>
</feature>
<dbReference type="CDD" id="cd10568">
    <property type="entry name" value="SWIB_like"/>
    <property type="match status" value="1"/>
</dbReference>
<feature type="region of interest" description="Disordered" evidence="1">
    <location>
        <begin position="478"/>
        <end position="584"/>
    </location>
</feature>
<proteinExistence type="predicted"/>
<evidence type="ECO:0000313" key="4">
    <source>
        <dbReference type="Proteomes" id="UP000650533"/>
    </source>
</evidence>
<name>A0A8H8NSK9_9AGAM</name>